<feature type="region of interest" description="Disordered" evidence="1">
    <location>
        <begin position="137"/>
        <end position="164"/>
    </location>
</feature>
<evidence type="ECO:0008006" key="5">
    <source>
        <dbReference type="Google" id="ProtNLM"/>
    </source>
</evidence>
<proteinExistence type="predicted"/>
<evidence type="ECO:0000313" key="4">
    <source>
        <dbReference type="Proteomes" id="UP000696485"/>
    </source>
</evidence>
<feature type="transmembrane region" description="Helical" evidence="2">
    <location>
        <begin position="57"/>
        <end position="81"/>
    </location>
</feature>
<organism evidence="3 4">
    <name type="scientific">Podila minutissima</name>
    <dbReference type="NCBI Taxonomy" id="64525"/>
    <lineage>
        <taxon>Eukaryota</taxon>
        <taxon>Fungi</taxon>
        <taxon>Fungi incertae sedis</taxon>
        <taxon>Mucoromycota</taxon>
        <taxon>Mortierellomycotina</taxon>
        <taxon>Mortierellomycetes</taxon>
        <taxon>Mortierellales</taxon>
        <taxon>Mortierellaceae</taxon>
        <taxon>Podila</taxon>
    </lineage>
</organism>
<comment type="caution">
    <text evidence="3">The sequence shown here is derived from an EMBL/GenBank/DDBJ whole genome shotgun (WGS) entry which is preliminary data.</text>
</comment>
<dbReference type="Proteomes" id="UP000696485">
    <property type="component" value="Unassembled WGS sequence"/>
</dbReference>
<dbReference type="InterPro" id="IPR025187">
    <property type="entry name" value="DUF4112"/>
</dbReference>
<protein>
    <recommendedName>
        <fullName evidence="5">DUF4112 domain-containing protein</fullName>
    </recommendedName>
</protein>
<keyword evidence="2" id="KW-1133">Transmembrane helix</keyword>
<dbReference type="Pfam" id="PF13430">
    <property type="entry name" value="DUF4112"/>
    <property type="match status" value="1"/>
</dbReference>
<accession>A0A9P5SJR2</accession>
<keyword evidence="4" id="KW-1185">Reference proteome</keyword>
<feature type="transmembrane region" description="Helical" evidence="2">
    <location>
        <begin position="27"/>
        <end position="51"/>
    </location>
</feature>
<sequence length="164" mass="18703">MEYFYKFHSQPQTEKEREALYGRVRKIAYWLDSYFHIGSVKVGFEALVGFIPVIGDFLGLVASLYQVYLCHLFGIPFYILLRMLANVLIDFVVGLVPTVGDILDAFYKSNSYNLNILSSWLIENQLVDVERYNREHPLGNGTEPGPRTRSKTRAAGVGRGSSYH</sequence>
<gene>
    <name evidence="3" type="ORF">BG006_005625</name>
</gene>
<keyword evidence="2" id="KW-0812">Transmembrane</keyword>
<evidence type="ECO:0000256" key="2">
    <source>
        <dbReference type="SAM" id="Phobius"/>
    </source>
</evidence>
<reference evidence="3" key="1">
    <citation type="journal article" date="2020" name="Fungal Divers.">
        <title>Resolving the Mortierellaceae phylogeny through synthesis of multi-gene phylogenetics and phylogenomics.</title>
        <authorList>
            <person name="Vandepol N."/>
            <person name="Liber J."/>
            <person name="Desiro A."/>
            <person name="Na H."/>
            <person name="Kennedy M."/>
            <person name="Barry K."/>
            <person name="Grigoriev I.V."/>
            <person name="Miller A.N."/>
            <person name="O'Donnell K."/>
            <person name="Stajich J.E."/>
            <person name="Bonito G."/>
        </authorList>
    </citation>
    <scope>NUCLEOTIDE SEQUENCE</scope>
    <source>
        <strain evidence="3">NVP1</strain>
    </source>
</reference>
<name>A0A9P5SJR2_9FUNG</name>
<dbReference type="PANTHER" id="PTHR35519">
    <property type="entry name" value="MEMBRANE PROTEINS"/>
    <property type="match status" value="1"/>
</dbReference>
<dbReference type="EMBL" id="JAAAUY010000318">
    <property type="protein sequence ID" value="KAF9331513.1"/>
    <property type="molecule type" value="Genomic_DNA"/>
</dbReference>
<keyword evidence="2" id="KW-0472">Membrane</keyword>
<dbReference type="AlphaFoldDB" id="A0A9P5SJR2"/>
<evidence type="ECO:0000313" key="3">
    <source>
        <dbReference type="EMBL" id="KAF9331513.1"/>
    </source>
</evidence>
<evidence type="ECO:0000256" key="1">
    <source>
        <dbReference type="SAM" id="MobiDB-lite"/>
    </source>
</evidence>
<dbReference type="PANTHER" id="PTHR35519:SF2">
    <property type="entry name" value="PH DOMAIN PROTEIN"/>
    <property type="match status" value="1"/>
</dbReference>